<evidence type="ECO:0000256" key="1">
    <source>
        <dbReference type="SAM" id="MobiDB-lite"/>
    </source>
</evidence>
<organism evidence="2 3">
    <name type="scientific">Skermanella stibiiresistens SB22</name>
    <dbReference type="NCBI Taxonomy" id="1385369"/>
    <lineage>
        <taxon>Bacteria</taxon>
        <taxon>Pseudomonadati</taxon>
        <taxon>Pseudomonadota</taxon>
        <taxon>Alphaproteobacteria</taxon>
        <taxon>Rhodospirillales</taxon>
        <taxon>Azospirillaceae</taxon>
        <taxon>Skermanella</taxon>
    </lineage>
</organism>
<reference evidence="2 3" key="1">
    <citation type="submission" date="2013-08" db="EMBL/GenBank/DDBJ databases">
        <title>The genome sequence of Skermanella stibiiresistens.</title>
        <authorList>
            <person name="Zhu W."/>
            <person name="Wang G."/>
        </authorList>
    </citation>
    <scope>NUCLEOTIDE SEQUENCE [LARGE SCALE GENOMIC DNA]</scope>
    <source>
        <strain evidence="2 3">SB22</strain>
    </source>
</reference>
<proteinExistence type="predicted"/>
<dbReference type="RefSeq" id="WP_037445946.1">
    <property type="nucleotide sequence ID" value="NZ_AVFL01000001.1"/>
</dbReference>
<evidence type="ECO:0000313" key="2">
    <source>
        <dbReference type="EMBL" id="EWY42813.1"/>
    </source>
</evidence>
<accession>W9HFY2</accession>
<name>W9HFY2_9PROT</name>
<gene>
    <name evidence="2" type="ORF">N825_00905</name>
</gene>
<dbReference type="AlphaFoldDB" id="W9HFY2"/>
<dbReference type="Proteomes" id="UP000019486">
    <property type="component" value="Unassembled WGS sequence"/>
</dbReference>
<comment type="caution">
    <text evidence="2">The sequence shown here is derived from an EMBL/GenBank/DDBJ whole genome shotgun (WGS) entry which is preliminary data.</text>
</comment>
<evidence type="ECO:0000313" key="3">
    <source>
        <dbReference type="Proteomes" id="UP000019486"/>
    </source>
</evidence>
<keyword evidence="3" id="KW-1185">Reference proteome</keyword>
<dbReference type="EMBL" id="AVFL01000001">
    <property type="protein sequence ID" value="EWY42813.1"/>
    <property type="molecule type" value="Genomic_DNA"/>
</dbReference>
<feature type="compositionally biased region" description="Basic and acidic residues" evidence="1">
    <location>
        <begin position="1"/>
        <end position="16"/>
    </location>
</feature>
<sequence length="72" mass="7697">MVADLTEHLPGRHVEPGDQGLGAMTDILELPPFNGARTQGQARRTAFQNLMLVISSSETVRTPAIAAVLAAW</sequence>
<feature type="region of interest" description="Disordered" evidence="1">
    <location>
        <begin position="1"/>
        <end position="20"/>
    </location>
</feature>
<protein>
    <submittedName>
        <fullName evidence="2">Uncharacterized protein</fullName>
    </submittedName>
</protein>